<dbReference type="AlphaFoldDB" id="A0A550J931"/>
<dbReference type="PANTHER" id="PTHR43151:SF1">
    <property type="entry name" value="SSR2333 PROTEIN"/>
    <property type="match status" value="1"/>
</dbReference>
<comment type="caution">
    <text evidence="3">The sequence shown here is derived from an EMBL/GenBank/DDBJ whole genome shotgun (WGS) entry which is preliminary data.</text>
</comment>
<dbReference type="RefSeq" id="WP_092058855.1">
    <property type="nucleotide sequence ID" value="NZ_FOJJ01000041.1"/>
</dbReference>
<keyword evidence="1" id="KW-0408">Iron</keyword>
<proteinExistence type="predicted"/>
<evidence type="ECO:0000256" key="1">
    <source>
        <dbReference type="ARBA" id="ARBA00023004"/>
    </source>
</evidence>
<accession>A0A550J931</accession>
<evidence type="ECO:0000313" key="4">
    <source>
        <dbReference type="Proteomes" id="UP000317155"/>
    </source>
</evidence>
<name>A0A550J931_9BACT</name>
<evidence type="ECO:0000313" key="3">
    <source>
        <dbReference type="EMBL" id="TRO79747.1"/>
    </source>
</evidence>
<dbReference type="InterPro" id="IPR053184">
    <property type="entry name" value="FeoA-like"/>
</dbReference>
<keyword evidence="4" id="KW-1185">Reference proteome</keyword>
<dbReference type="GO" id="GO:0046914">
    <property type="term" value="F:transition metal ion binding"/>
    <property type="evidence" value="ECO:0007669"/>
    <property type="project" value="InterPro"/>
</dbReference>
<dbReference type="Pfam" id="PF04023">
    <property type="entry name" value="FeoA"/>
    <property type="match status" value="1"/>
</dbReference>
<dbReference type="SUPFAM" id="SSF50037">
    <property type="entry name" value="C-terminal domain of transcriptional repressors"/>
    <property type="match status" value="1"/>
</dbReference>
<feature type="domain" description="Ferrous iron transporter FeoA-like" evidence="2">
    <location>
        <begin position="2"/>
        <end position="87"/>
    </location>
</feature>
<evidence type="ECO:0000259" key="2">
    <source>
        <dbReference type="SMART" id="SM00899"/>
    </source>
</evidence>
<dbReference type="Proteomes" id="UP000317155">
    <property type="component" value="Unassembled WGS sequence"/>
</dbReference>
<dbReference type="EMBL" id="VJVV01000009">
    <property type="protein sequence ID" value="TRO79747.1"/>
    <property type="molecule type" value="Genomic_DNA"/>
</dbReference>
<dbReference type="InterPro" id="IPR008988">
    <property type="entry name" value="Transcriptional_repressor_C"/>
</dbReference>
<dbReference type="InterPro" id="IPR038157">
    <property type="entry name" value="FeoA_core_dom"/>
</dbReference>
<protein>
    <submittedName>
        <fullName evidence="3">Ferrous iron transport protein A</fullName>
    </submittedName>
</protein>
<reference evidence="3 4" key="1">
    <citation type="submission" date="2019-07" db="EMBL/GenBank/DDBJ databases">
        <title>Insights of Desulfuromonas acetexigens electromicrobiology.</title>
        <authorList>
            <person name="Katuri K."/>
            <person name="Sapireddy V."/>
            <person name="Shaw D.R."/>
            <person name="Saikaly P."/>
        </authorList>
    </citation>
    <scope>NUCLEOTIDE SEQUENCE [LARGE SCALE GENOMIC DNA]</scope>
    <source>
        <strain evidence="3 4">2873</strain>
    </source>
</reference>
<organism evidence="3 4">
    <name type="scientific">Trichloromonas acetexigens</name>
    <dbReference type="NCBI Taxonomy" id="38815"/>
    <lineage>
        <taxon>Bacteria</taxon>
        <taxon>Pseudomonadati</taxon>
        <taxon>Thermodesulfobacteriota</taxon>
        <taxon>Desulfuromonadia</taxon>
        <taxon>Desulfuromonadales</taxon>
        <taxon>Trichloromonadaceae</taxon>
        <taxon>Trichloromonas</taxon>
    </lineage>
</organism>
<dbReference type="OrthoDB" id="5397380at2"/>
<dbReference type="SMART" id="SM00899">
    <property type="entry name" value="FeoA"/>
    <property type="match status" value="1"/>
</dbReference>
<gene>
    <name evidence="3" type="ORF">FL622_12625</name>
</gene>
<sequence length="89" mass="9633">MMPLALLSPGESGEIVSVNVPLEKRSGCCGQCNGERHHKAQRGEEMGLRAGKVVEMLHNGAGPLLLRIDDARIALSRGMAMKISVRRIQ</sequence>
<dbReference type="Gene3D" id="2.30.30.90">
    <property type="match status" value="1"/>
</dbReference>
<dbReference type="PANTHER" id="PTHR43151">
    <property type="entry name" value="FEOA FAMILY PROTEIN"/>
    <property type="match status" value="1"/>
</dbReference>
<dbReference type="InterPro" id="IPR007167">
    <property type="entry name" value="Fe-transptr_FeoA-like"/>
</dbReference>